<reference evidence="2 3" key="1">
    <citation type="submission" date="2019-03" db="EMBL/GenBank/DDBJ databases">
        <title>First draft genome of Liparis tanakae, snailfish: a comprehensive survey of snailfish specific genes.</title>
        <authorList>
            <person name="Kim W."/>
            <person name="Song I."/>
            <person name="Jeong J.-H."/>
            <person name="Kim D."/>
            <person name="Kim S."/>
            <person name="Ryu S."/>
            <person name="Song J.Y."/>
            <person name="Lee S.K."/>
        </authorList>
    </citation>
    <scope>NUCLEOTIDE SEQUENCE [LARGE SCALE GENOMIC DNA]</scope>
    <source>
        <tissue evidence="2">Muscle</tissue>
    </source>
</reference>
<feature type="region of interest" description="Disordered" evidence="1">
    <location>
        <begin position="1"/>
        <end position="68"/>
    </location>
</feature>
<dbReference type="EMBL" id="SRLO01000501">
    <property type="protein sequence ID" value="TNN53946.1"/>
    <property type="molecule type" value="Genomic_DNA"/>
</dbReference>
<name>A0A4Z2GKG3_9TELE</name>
<sequence length="109" mass="11851">MSERCRGHPEEDGRVNTHRRDTAGPVLPRTNGDMGPPTDGTKINTAAGAAATPTCVGQDGNPSRRRRRTGLSNELLLLMNGFGVNYRVKAIASKLVHKSSLQSDERLER</sequence>
<dbReference type="AlphaFoldDB" id="A0A4Z2GKG3"/>
<accession>A0A4Z2GKG3</accession>
<evidence type="ECO:0000313" key="2">
    <source>
        <dbReference type="EMBL" id="TNN53946.1"/>
    </source>
</evidence>
<organism evidence="2 3">
    <name type="scientific">Liparis tanakae</name>
    <name type="common">Tanaka's snailfish</name>
    <dbReference type="NCBI Taxonomy" id="230148"/>
    <lineage>
        <taxon>Eukaryota</taxon>
        <taxon>Metazoa</taxon>
        <taxon>Chordata</taxon>
        <taxon>Craniata</taxon>
        <taxon>Vertebrata</taxon>
        <taxon>Euteleostomi</taxon>
        <taxon>Actinopterygii</taxon>
        <taxon>Neopterygii</taxon>
        <taxon>Teleostei</taxon>
        <taxon>Neoteleostei</taxon>
        <taxon>Acanthomorphata</taxon>
        <taxon>Eupercaria</taxon>
        <taxon>Perciformes</taxon>
        <taxon>Cottioidei</taxon>
        <taxon>Cottales</taxon>
        <taxon>Liparidae</taxon>
        <taxon>Liparis</taxon>
    </lineage>
</organism>
<evidence type="ECO:0000313" key="3">
    <source>
        <dbReference type="Proteomes" id="UP000314294"/>
    </source>
</evidence>
<dbReference type="Proteomes" id="UP000314294">
    <property type="component" value="Unassembled WGS sequence"/>
</dbReference>
<feature type="compositionally biased region" description="Basic and acidic residues" evidence="1">
    <location>
        <begin position="1"/>
        <end position="22"/>
    </location>
</feature>
<protein>
    <submittedName>
        <fullName evidence="2">Uncharacterized protein</fullName>
    </submittedName>
</protein>
<comment type="caution">
    <text evidence="2">The sequence shown here is derived from an EMBL/GenBank/DDBJ whole genome shotgun (WGS) entry which is preliminary data.</text>
</comment>
<proteinExistence type="predicted"/>
<gene>
    <name evidence="2" type="ORF">EYF80_035844</name>
</gene>
<keyword evidence="3" id="KW-1185">Reference proteome</keyword>
<evidence type="ECO:0000256" key="1">
    <source>
        <dbReference type="SAM" id="MobiDB-lite"/>
    </source>
</evidence>